<dbReference type="InterPro" id="IPR044078">
    <property type="entry name" value="Mot1_ATP-bd"/>
</dbReference>
<evidence type="ECO:0000256" key="9">
    <source>
        <dbReference type="PROSITE-ProRule" id="PRU00103"/>
    </source>
</evidence>
<proteinExistence type="predicted"/>
<dbReference type="InterPro" id="IPR021133">
    <property type="entry name" value="HEAT_type_2"/>
</dbReference>
<dbReference type="HOGENOM" id="CLU_000315_1_1_1"/>
<dbReference type="InterPro" id="IPR001650">
    <property type="entry name" value="Helicase_C-like"/>
</dbReference>
<keyword evidence="8" id="KW-0539">Nucleus</keyword>
<dbReference type="CDD" id="cd18793">
    <property type="entry name" value="SF2_C_SNF"/>
    <property type="match status" value="1"/>
</dbReference>
<dbReference type="PROSITE" id="PS51192">
    <property type="entry name" value="HELICASE_ATP_BIND_1"/>
    <property type="match status" value="1"/>
</dbReference>
<evidence type="ECO:0008006" key="16">
    <source>
        <dbReference type="Google" id="ProtNLM"/>
    </source>
</evidence>
<dbReference type="InterPro" id="IPR000330">
    <property type="entry name" value="SNF2_N"/>
</dbReference>
<dbReference type="InterPro" id="IPR014001">
    <property type="entry name" value="Helicase_ATP-bd"/>
</dbReference>
<dbReference type="PROSITE" id="PS50077">
    <property type="entry name" value="HEAT_REPEAT"/>
    <property type="match status" value="1"/>
</dbReference>
<dbReference type="InterPro" id="IPR022707">
    <property type="entry name" value="Mot1_central_dom"/>
</dbReference>
<dbReference type="STRING" id="283909.R7UW41"/>
<sequence>MAGLLRLDQFDIRKVMNHAASLLASEGTEFDVEDEIGLDDKEKLAQQKHLLNRRLGLDTTGRLGMSGEDLFAEEDLVVKKEAAPVNFPNHQVERRSFSEQGGGLSNRELNRAKRKAKQLAKQVSKDDQKNGDSDGEPSCKMRKMSNVLVNQSSQDKVGFFIGRISQLDEWPFAGFCEILMNELFNSAWEKRHGAAVGLKEVVKVHGKTAGMMSCDQTQQNALWLEDLSVRLICVLALDRFGDFVADEVVAPVRESCAQTLGMCMHHMSPEAVQGVSRTLVQLLGQDHWEVRHGGLLGIKYMLAVRAESRVVLLPALLPAIYNGLQDQDDDVRAVAAASLLPATQTLVSTLSNHLSSIIDCLWYTLLDLDDLTASTNSIMSLLATLLASPNHSVEGFGGQSLTELVPRLWPFLSHNIASVRKSCLQTLLTILNRFKAQVALWIVPILQDCLRLLYQRALLEEKEHILPVIYEVRIKRVPQVWCLVLECCPAPDLILASSPWLGIWLCLMMQPMALPFDTNLLIQMKHAPKEKTPSRMRHSSLSSAHTSPDPIVNKEHIGGSTSEPPAMRDIAVIRARFLAASMLGRLCGYLVKAPPELMQGGTSSAVEALGKLITFHLESKSAHQRMAVGLVLYSWAKEEGKDVGCPDMIRTQLLDCLVNNIYFDEIALSFTRMQSECQNFVASLKQAGVDMDSRVQPGCIFTLEQAQELCSSAFPAVRLQLKAKQLPTFDDRNKALEHTVNETANEHQQNTVRVQSALASSAIWMSVMPEKMNPVVRPLMECLRKEANPQLQNLSADSLSHLLELCRGREPNPTSKVIKNLCSMVCADQDFTPSVADPPHYSNTGQFSPPFHLLFFMHFSTSELHIKIIFLITRLSSLQTAEVTGRGRRPAVPKKTLLTGVEISLENILNQEDQAKRQVLIGRRGATIALGRIVQEAGESLPSVMSHLWESMTCHLSEVQKPEGGAEQGSVEDAQELVNSLQVLQLVGPKLHPSLIDQLVVRLPALCSYLFHPYTSVRHLAARCLAMLCRHRCSATMNHVLEEVVPAMGASESVVKRQGGVEALSFILEELGVEVIPYAVLLVVPVLGRMSDQDQAARLMATHCFASLIRLMPLESGIPDPPLLSAQLVKQKEKERHFLEQLLDGNTVDDYRIPVPIKADLRKYQQDGVNWLSFLNRYKLHGILCDDMGLGKTLMSLCILAGDHFLRAKAYEESEQADSAPLPSIVICPPTLTGHWVYEVEKFVASEYLNPLHYTGCPAERYRLQKVLPQHNLVVASYDVVRNDIDFFGTISWNYCILDEGHIIKNSKTKLSKAVKQINCNHRLILSGTPIQNNVLELWSLFDFLMPGFLGTERQFAAKYGRPILQSRDAKSSSKEQEAGARAMEALHRQVLPFLLRRLKENVLQDLPPKIIQDYYCDLSPLQVQLYEDFARSRARQNVEETARDSADAKESAKPTAHIFQALQYLKKLCNHPALVLNPTHPQFTEVTAQLKTQKSDLRDINHAPKLSALKQLLNDCGIGATSCHDTDAPVVNQHRALLFCQLKSMLDIVENDLLKKLMPDVMYMRLDGSVPAGNRHGIVNRFNNDPSIDLLLLTTHVGGLGLNLTGADTVIFVEHDWNPMKDLQAMDRAHRIGQKKVVNVYRLITKGTLEEKIMGLQKFKLNIANSVISQENSSLASMGTEQLLDLFSLEAKSDSSRQSNQEGAKGAGLKGVLEGVQELWDEKQYEDEYDLSKFVQSLNKQ</sequence>
<evidence type="ECO:0000256" key="5">
    <source>
        <dbReference type="ARBA" id="ARBA00022806"/>
    </source>
</evidence>
<evidence type="ECO:0000256" key="7">
    <source>
        <dbReference type="ARBA" id="ARBA00023125"/>
    </source>
</evidence>
<name>R7UW41_CAPTE</name>
<keyword evidence="6" id="KW-0067">ATP-binding</keyword>
<evidence type="ECO:0000256" key="2">
    <source>
        <dbReference type="ARBA" id="ARBA00022737"/>
    </source>
</evidence>
<evidence type="ECO:0000256" key="10">
    <source>
        <dbReference type="SAM" id="MobiDB-lite"/>
    </source>
</evidence>
<evidence type="ECO:0000256" key="3">
    <source>
        <dbReference type="ARBA" id="ARBA00022741"/>
    </source>
</evidence>
<organism evidence="13">
    <name type="scientific">Capitella teleta</name>
    <name type="common">Polychaete worm</name>
    <dbReference type="NCBI Taxonomy" id="283909"/>
    <lineage>
        <taxon>Eukaryota</taxon>
        <taxon>Metazoa</taxon>
        <taxon>Spiralia</taxon>
        <taxon>Lophotrochozoa</taxon>
        <taxon>Annelida</taxon>
        <taxon>Polychaeta</taxon>
        <taxon>Sedentaria</taxon>
        <taxon>Scolecida</taxon>
        <taxon>Capitellidae</taxon>
        <taxon>Capitella</taxon>
    </lineage>
</organism>
<dbReference type="FunFam" id="3.40.50.10810:FF:000009">
    <property type="entry name" value="B-TFIID TATA-box-binding protein-associated factor 1"/>
    <property type="match status" value="1"/>
</dbReference>
<evidence type="ECO:0000256" key="8">
    <source>
        <dbReference type="ARBA" id="ARBA00023242"/>
    </source>
</evidence>
<evidence type="ECO:0000256" key="6">
    <source>
        <dbReference type="ARBA" id="ARBA00022840"/>
    </source>
</evidence>
<dbReference type="InterPro" id="IPR044972">
    <property type="entry name" value="Mot1"/>
</dbReference>
<dbReference type="EnsemblMetazoa" id="CapteT156480">
    <property type="protein sequence ID" value="CapteP156480"/>
    <property type="gene ID" value="CapteG156480"/>
</dbReference>
<dbReference type="Proteomes" id="UP000014760">
    <property type="component" value="Unassembled WGS sequence"/>
</dbReference>
<keyword evidence="3" id="KW-0547">Nucleotide-binding</keyword>
<evidence type="ECO:0000256" key="4">
    <source>
        <dbReference type="ARBA" id="ARBA00022801"/>
    </source>
</evidence>
<dbReference type="GO" id="GO:0004386">
    <property type="term" value="F:helicase activity"/>
    <property type="evidence" value="ECO:0007669"/>
    <property type="project" value="UniProtKB-KW"/>
</dbReference>
<dbReference type="PROSITE" id="PS51194">
    <property type="entry name" value="HELICASE_CTER"/>
    <property type="match status" value="1"/>
</dbReference>
<dbReference type="GO" id="GO:0003677">
    <property type="term" value="F:DNA binding"/>
    <property type="evidence" value="ECO:0007669"/>
    <property type="project" value="UniProtKB-KW"/>
</dbReference>
<reference evidence="14" key="3">
    <citation type="submission" date="2015-06" db="UniProtKB">
        <authorList>
            <consortium name="EnsemblMetazoa"/>
        </authorList>
    </citation>
    <scope>IDENTIFICATION</scope>
</reference>
<dbReference type="CDD" id="cd17999">
    <property type="entry name" value="DEXHc_Mot1"/>
    <property type="match status" value="1"/>
</dbReference>
<dbReference type="Pfam" id="PF00176">
    <property type="entry name" value="SNF2-rel_dom"/>
    <property type="match status" value="1"/>
</dbReference>
<dbReference type="SMART" id="SM00490">
    <property type="entry name" value="HELICc"/>
    <property type="match status" value="1"/>
</dbReference>
<dbReference type="EMBL" id="KB297448">
    <property type="protein sequence ID" value="ELU10492.1"/>
    <property type="molecule type" value="Genomic_DNA"/>
</dbReference>
<comment type="subcellular location">
    <subcellularLocation>
        <location evidence="1">Nucleus</location>
    </subcellularLocation>
</comment>
<reference evidence="13 15" key="2">
    <citation type="journal article" date="2013" name="Nature">
        <title>Insights into bilaterian evolution from three spiralian genomes.</title>
        <authorList>
            <person name="Simakov O."/>
            <person name="Marletaz F."/>
            <person name="Cho S.J."/>
            <person name="Edsinger-Gonzales E."/>
            <person name="Havlak P."/>
            <person name="Hellsten U."/>
            <person name="Kuo D.H."/>
            <person name="Larsson T."/>
            <person name="Lv J."/>
            <person name="Arendt D."/>
            <person name="Savage R."/>
            <person name="Osoegawa K."/>
            <person name="de Jong P."/>
            <person name="Grimwood J."/>
            <person name="Chapman J.A."/>
            <person name="Shapiro H."/>
            <person name="Aerts A."/>
            <person name="Otillar R.P."/>
            <person name="Terry A.Y."/>
            <person name="Boore J.L."/>
            <person name="Grigoriev I.V."/>
            <person name="Lindberg D.R."/>
            <person name="Seaver E.C."/>
            <person name="Weisblat D.A."/>
            <person name="Putnam N.H."/>
            <person name="Rokhsar D.S."/>
        </authorList>
    </citation>
    <scope>NUCLEOTIDE SEQUENCE</scope>
    <source>
        <strain evidence="13 15">I ESC-2004</strain>
    </source>
</reference>
<dbReference type="PANTHER" id="PTHR36498">
    <property type="entry name" value="TATA-BINDING PROTEIN-ASSOCIATED FACTOR 172"/>
    <property type="match status" value="1"/>
</dbReference>
<dbReference type="SMART" id="SM00487">
    <property type="entry name" value="DEXDc"/>
    <property type="match status" value="1"/>
</dbReference>
<dbReference type="SUPFAM" id="SSF48371">
    <property type="entry name" value="ARM repeat"/>
    <property type="match status" value="1"/>
</dbReference>
<reference evidence="15" key="1">
    <citation type="submission" date="2012-12" db="EMBL/GenBank/DDBJ databases">
        <authorList>
            <person name="Hellsten U."/>
            <person name="Grimwood J."/>
            <person name="Chapman J.A."/>
            <person name="Shapiro H."/>
            <person name="Aerts A."/>
            <person name="Otillar R.P."/>
            <person name="Terry A.Y."/>
            <person name="Boore J.L."/>
            <person name="Simakov O."/>
            <person name="Marletaz F."/>
            <person name="Cho S.-J."/>
            <person name="Edsinger-Gonzales E."/>
            <person name="Havlak P."/>
            <person name="Kuo D.-H."/>
            <person name="Larsson T."/>
            <person name="Lv J."/>
            <person name="Arendt D."/>
            <person name="Savage R."/>
            <person name="Osoegawa K."/>
            <person name="de Jong P."/>
            <person name="Lindberg D.R."/>
            <person name="Seaver E.C."/>
            <person name="Weisblat D.A."/>
            <person name="Putnam N.H."/>
            <person name="Grigoriev I.V."/>
            <person name="Rokhsar D.S."/>
        </authorList>
    </citation>
    <scope>NUCLEOTIDE SEQUENCE</scope>
    <source>
        <strain evidence="15">I ESC-2004</strain>
    </source>
</reference>
<dbReference type="FunFam" id="3.40.50.300:FF:000428">
    <property type="entry name" value="TATA-binding protein-associated factor 172"/>
    <property type="match status" value="1"/>
</dbReference>
<keyword evidence="4" id="KW-0378">Hydrolase</keyword>
<feature type="domain" description="Helicase ATP-binding" evidence="11">
    <location>
        <begin position="1173"/>
        <end position="1348"/>
    </location>
</feature>
<dbReference type="Gene3D" id="3.40.50.300">
    <property type="entry name" value="P-loop containing nucleotide triphosphate hydrolases"/>
    <property type="match status" value="1"/>
</dbReference>
<dbReference type="GO" id="GO:0017025">
    <property type="term" value="F:TBP-class protein binding"/>
    <property type="evidence" value="ECO:0007669"/>
    <property type="project" value="InterPro"/>
</dbReference>
<dbReference type="Gene3D" id="3.40.50.10810">
    <property type="entry name" value="Tandem AAA-ATPase domain"/>
    <property type="match status" value="1"/>
</dbReference>
<dbReference type="InterPro" id="IPR049730">
    <property type="entry name" value="SNF2/RAD54-like_C"/>
</dbReference>
<protein>
    <recommendedName>
        <fullName evidence="16">TATA-binding protein-associated factor 172</fullName>
    </recommendedName>
</protein>
<dbReference type="PANTHER" id="PTHR36498:SF1">
    <property type="entry name" value="TATA-BINDING PROTEIN-ASSOCIATED FACTOR 172"/>
    <property type="match status" value="1"/>
</dbReference>
<keyword evidence="5" id="KW-0347">Helicase</keyword>
<evidence type="ECO:0000259" key="12">
    <source>
        <dbReference type="PROSITE" id="PS51194"/>
    </source>
</evidence>
<evidence type="ECO:0000313" key="13">
    <source>
        <dbReference type="EMBL" id="ELU10492.1"/>
    </source>
</evidence>
<dbReference type="EMBL" id="AMQN01006037">
    <property type="status" value="NOT_ANNOTATED_CDS"/>
    <property type="molecule type" value="Genomic_DNA"/>
</dbReference>
<keyword evidence="15" id="KW-1185">Reference proteome</keyword>
<dbReference type="FunCoup" id="R7UW41">
    <property type="interactions" value="2492"/>
</dbReference>
<keyword evidence="2" id="KW-0677">Repeat</keyword>
<evidence type="ECO:0000256" key="1">
    <source>
        <dbReference type="ARBA" id="ARBA00004123"/>
    </source>
</evidence>
<keyword evidence="7" id="KW-0238">DNA-binding</keyword>
<evidence type="ECO:0000313" key="14">
    <source>
        <dbReference type="EnsemblMetazoa" id="CapteP156480"/>
    </source>
</evidence>
<dbReference type="OMA" id="WYSDIAC"/>
<feature type="region of interest" description="Disordered" evidence="10">
    <location>
        <begin position="89"/>
        <end position="140"/>
    </location>
</feature>
<accession>R7UW41</accession>
<dbReference type="GO" id="GO:0005634">
    <property type="term" value="C:nucleus"/>
    <property type="evidence" value="ECO:0007669"/>
    <property type="project" value="UniProtKB-SubCell"/>
</dbReference>
<feature type="repeat" description="HEAT" evidence="9">
    <location>
        <begin position="316"/>
        <end position="354"/>
    </location>
</feature>
<feature type="domain" description="Helicase C-terminal" evidence="12">
    <location>
        <begin position="1526"/>
        <end position="1680"/>
    </location>
</feature>
<dbReference type="InterPro" id="IPR027417">
    <property type="entry name" value="P-loop_NTPase"/>
</dbReference>
<dbReference type="GO" id="GO:0005524">
    <property type="term" value="F:ATP binding"/>
    <property type="evidence" value="ECO:0007669"/>
    <property type="project" value="UniProtKB-KW"/>
</dbReference>
<gene>
    <name evidence="13" type="ORF">CAPTEDRAFT_156480</name>
</gene>
<dbReference type="Pfam" id="PF12054">
    <property type="entry name" value="DUF3535"/>
    <property type="match status" value="1"/>
</dbReference>
<dbReference type="GO" id="GO:0016887">
    <property type="term" value="F:ATP hydrolysis activity"/>
    <property type="evidence" value="ECO:0007669"/>
    <property type="project" value="InterPro"/>
</dbReference>
<dbReference type="Pfam" id="PF00271">
    <property type="entry name" value="Helicase_C"/>
    <property type="match status" value="1"/>
</dbReference>
<dbReference type="InterPro" id="IPR011989">
    <property type="entry name" value="ARM-like"/>
</dbReference>
<evidence type="ECO:0000313" key="15">
    <source>
        <dbReference type="Proteomes" id="UP000014760"/>
    </source>
</evidence>
<evidence type="ECO:0000259" key="11">
    <source>
        <dbReference type="PROSITE" id="PS51192"/>
    </source>
</evidence>
<feature type="compositionally biased region" description="Basic and acidic residues" evidence="10">
    <location>
        <begin position="123"/>
        <end position="132"/>
    </location>
</feature>
<dbReference type="OrthoDB" id="10252227at2759"/>
<dbReference type="Gene3D" id="1.25.10.10">
    <property type="entry name" value="Leucine-rich Repeat Variant"/>
    <property type="match status" value="2"/>
</dbReference>
<dbReference type="InterPro" id="IPR038718">
    <property type="entry name" value="SNF2-like_sf"/>
</dbReference>
<dbReference type="SUPFAM" id="SSF52540">
    <property type="entry name" value="P-loop containing nucleoside triphosphate hydrolases"/>
    <property type="match status" value="2"/>
</dbReference>
<dbReference type="InterPro" id="IPR016024">
    <property type="entry name" value="ARM-type_fold"/>
</dbReference>